<keyword evidence="3" id="KW-1185">Reference proteome</keyword>
<gene>
    <name evidence="2" type="ORF">SAMN05216251_102540</name>
</gene>
<evidence type="ECO:0000313" key="2">
    <source>
        <dbReference type="EMBL" id="SFE33907.1"/>
    </source>
</evidence>
<reference evidence="3" key="1">
    <citation type="submission" date="2016-10" db="EMBL/GenBank/DDBJ databases">
        <authorList>
            <person name="Varghese N."/>
            <person name="Submissions S."/>
        </authorList>
    </citation>
    <scope>NUCLEOTIDE SEQUENCE [LARGE SCALE GENOMIC DNA]</scope>
    <source>
        <strain evidence="3">CGMCC 4.3510</strain>
    </source>
</reference>
<dbReference type="EMBL" id="FONG01000002">
    <property type="protein sequence ID" value="SFE33907.1"/>
    <property type="molecule type" value="Genomic_DNA"/>
</dbReference>
<dbReference type="RefSeq" id="WP_093712168.1">
    <property type="nucleotide sequence ID" value="NZ_FONG01000002.1"/>
</dbReference>
<feature type="region of interest" description="Disordered" evidence="1">
    <location>
        <begin position="195"/>
        <end position="234"/>
    </location>
</feature>
<dbReference type="Proteomes" id="UP000199323">
    <property type="component" value="Unassembled WGS sequence"/>
</dbReference>
<name>A0A1I1ZQB1_9ACTN</name>
<organism evidence="2 3">
    <name type="scientific">Actinacidiphila alni</name>
    <dbReference type="NCBI Taxonomy" id="380248"/>
    <lineage>
        <taxon>Bacteria</taxon>
        <taxon>Bacillati</taxon>
        <taxon>Actinomycetota</taxon>
        <taxon>Actinomycetes</taxon>
        <taxon>Kitasatosporales</taxon>
        <taxon>Streptomycetaceae</taxon>
        <taxon>Actinacidiphila</taxon>
    </lineage>
</organism>
<evidence type="ECO:0000256" key="1">
    <source>
        <dbReference type="SAM" id="MobiDB-lite"/>
    </source>
</evidence>
<dbReference type="OrthoDB" id="3482507at2"/>
<evidence type="ECO:0000313" key="3">
    <source>
        <dbReference type="Proteomes" id="UP000199323"/>
    </source>
</evidence>
<sequence length="265" mass="28887">MAVWSGFHPCTALAADVGGYGRSDDRRQSEIHHDLPRLMSRAAVGAGLDRSQWHIQPKGDEELAVYPMDGSEPRLVDDFVRHLAWELREYNAARVPALRMRLRLAVDHGPVELAANGFAGGTVVAVSRLLGSEHLYEALRVHERADLAVLLSDHVYRSTVGSGHTTLTAADFREVDVRIKEYAAAAWLRVPGYEQASAGRSPESREQDTDTDAADPDTDAADPEENRKGAGTAGHLYRAARMNVNHFAGPVDLRGGVVGFGDSRD</sequence>
<dbReference type="STRING" id="380248.SAMN05216251_102540"/>
<proteinExistence type="predicted"/>
<protein>
    <submittedName>
        <fullName evidence="2">Uncharacterized protein</fullName>
    </submittedName>
</protein>
<feature type="compositionally biased region" description="Acidic residues" evidence="1">
    <location>
        <begin position="209"/>
        <end position="223"/>
    </location>
</feature>
<accession>A0A1I1ZQB1</accession>
<dbReference type="AlphaFoldDB" id="A0A1I1ZQB1"/>